<dbReference type="EMBL" id="VSSQ01093586">
    <property type="protein sequence ID" value="MPN38385.1"/>
    <property type="molecule type" value="Genomic_DNA"/>
</dbReference>
<dbReference type="GO" id="GO:0006355">
    <property type="term" value="P:regulation of DNA-templated transcription"/>
    <property type="evidence" value="ECO:0007669"/>
    <property type="project" value="InterPro"/>
</dbReference>
<keyword evidence="1" id="KW-0238">DNA-binding</keyword>
<dbReference type="InterPro" id="IPR001867">
    <property type="entry name" value="OmpR/PhoB-type_DNA-bd"/>
</dbReference>
<dbReference type="GO" id="GO:0000160">
    <property type="term" value="P:phosphorelay signal transduction system"/>
    <property type="evidence" value="ECO:0007669"/>
    <property type="project" value="InterPro"/>
</dbReference>
<dbReference type="Gene3D" id="1.10.10.10">
    <property type="entry name" value="Winged helix-like DNA-binding domain superfamily/Winged helix DNA-binding domain"/>
    <property type="match status" value="1"/>
</dbReference>
<sequence>MTQSLSTPPDTSLLVSGELVLNLPQQTATYANHPLELTTTQFKILQTLVQSAPKPLAPLKLVEKTLGYECTPLEAAGLMKFHIHELRQKLEPDPEKPRHIRTIRLEGYLWCE</sequence>
<evidence type="ECO:0000256" key="1">
    <source>
        <dbReference type="ARBA" id="ARBA00023125"/>
    </source>
</evidence>
<comment type="caution">
    <text evidence="3">The sequence shown here is derived from an EMBL/GenBank/DDBJ whole genome shotgun (WGS) entry which is preliminary data.</text>
</comment>
<dbReference type="PROSITE" id="PS51755">
    <property type="entry name" value="OMPR_PHOB"/>
    <property type="match status" value="1"/>
</dbReference>
<proteinExistence type="predicted"/>
<dbReference type="InterPro" id="IPR036388">
    <property type="entry name" value="WH-like_DNA-bd_sf"/>
</dbReference>
<reference evidence="3" key="1">
    <citation type="submission" date="2019-08" db="EMBL/GenBank/DDBJ databases">
        <authorList>
            <person name="Kucharzyk K."/>
            <person name="Murdoch R.W."/>
            <person name="Higgins S."/>
            <person name="Loffler F."/>
        </authorList>
    </citation>
    <scope>NUCLEOTIDE SEQUENCE</scope>
</reference>
<dbReference type="Pfam" id="PF00486">
    <property type="entry name" value="Trans_reg_C"/>
    <property type="match status" value="1"/>
</dbReference>
<dbReference type="AlphaFoldDB" id="A0A645HH66"/>
<evidence type="ECO:0000259" key="2">
    <source>
        <dbReference type="PROSITE" id="PS51755"/>
    </source>
</evidence>
<name>A0A645HH66_9ZZZZ</name>
<dbReference type="SMART" id="SM00862">
    <property type="entry name" value="Trans_reg_C"/>
    <property type="match status" value="1"/>
</dbReference>
<dbReference type="InterPro" id="IPR016032">
    <property type="entry name" value="Sig_transdc_resp-reg_C-effctor"/>
</dbReference>
<dbReference type="CDD" id="cd00383">
    <property type="entry name" value="trans_reg_C"/>
    <property type="match status" value="1"/>
</dbReference>
<dbReference type="GO" id="GO:0003677">
    <property type="term" value="F:DNA binding"/>
    <property type="evidence" value="ECO:0007669"/>
    <property type="project" value="UniProtKB-KW"/>
</dbReference>
<feature type="domain" description="OmpR/PhoB-type" evidence="2">
    <location>
        <begin position="11"/>
        <end position="112"/>
    </location>
</feature>
<organism evidence="3">
    <name type="scientific">bioreactor metagenome</name>
    <dbReference type="NCBI Taxonomy" id="1076179"/>
    <lineage>
        <taxon>unclassified sequences</taxon>
        <taxon>metagenomes</taxon>
        <taxon>ecological metagenomes</taxon>
    </lineage>
</organism>
<gene>
    <name evidence="3" type="primary">ompR_9</name>
    <name evidence="3" type="ORF">SDC9_185909</name>
</gene>
<evidence type="ECO:0000313" key="3">
    <source>
        <dbReference type="EMBL" id="MPN38385.1"/>
    </source>
</evidence>
<accession>A0A645HH66</accession>
<protein>
    <submittedName>
        <fullName evidence="3">Transcriptional regulatory protein OmpR</fullName>
    </submittedName>
</protein>
<dbReference type="SUPFAM" id="SSF46894">
    <property type="entry name" value="C-terminal effector domain of the bipartite response regulators"/>
    <property type="match status" value="1"/>
</dbReference>